<keyword evidence="2" id="KW-1185">Reference proteome</keyword>
<sequence>MLDEIHPDLAKPSNDYNSYALGAIGKYNVLATCLLKALFRPIMSALWLTFGRGILSKDRLGDLAASTPVDQYPGVV</sequence>
<dbReference type="AlphaFoldDB" id="A0A9P4NAJ3"/>
<proteinExistence type="predicted"/>
<evidence type="ECO:0000313" key="1">
    <source>
        <dbReference type="EMBL" id="KAF2269623.1"/>
    </source>
</evidence>
<reference evidence="2" key="1">
    <citation type="journal article" date="2020" name="Stud. Mycol.">
        <title>101 Dothideomycetes genomes: A test case for predicting lifestyles and emergence of pathogens.</title>
        <authorList>
            <person name="Haridas S."/>
            <person name="Albert R."/>
            <person name="Binder M."/>
            <person name="Bloem J."/>
            <person name="LaButti K."/>
            <person name="Salamov A."/>
            <person name="Andreopoulos B."/>
            <person name="Baker S."/>
            <person name="Barry K."/>
            <person name="Bills G."/>
            <person name="Bluhm B."/>
            <person name="Cannon C."/>
            <person name="Castanera R."/>
            <person name="Culley D."/>
            <person name="Daum C."/>
            <person name="Ezra D."/>
            <person name="Gonzalez J."/>
            <person name="Henrissat B."/>
            <person name="Kuo A."/>
            <person name="Liang C."/>
            <person name="Lipzen A."/>
            <person name="Lutzoni F."/>
            <person name="Magnuson J."/>
            <person name="Mondo S."/>
            <person name="Nolan M."/>
            <person name="Ohm R."/>
            <person name="Pangilinan J."/>
            <person name="Park H.-J."/>
            <person name="Ramirez L."/>
            <person name="Alfaro M."/>
            <person name="Sun H."/>
            <person name="Tritt A."/>
            <person name="Yoshinaga Y."/>
            <person name="Zwiers L.-H."/>
            <person name="Turgeon B."/>
            <person name="Goodwin S."/>
            <person name="Spatafora J."/>
            <person name="Crous P."/>
            <person name="Grigoriev I."/>
        </authorList>
    </citation>
    <scope>NUCLEOTIDE SEQUENCE [LARGE SCALE GENOMIC DNA]</scope>
    <source>
        <strain evidence="2">CBS 304.66</strain>
    </source>
</reference>
<dbReference type="Proteomes" id="UP000800093">
    <property type="component" value="Unassembled WGS sequence"/>
</dbReference>
<protein>
    <submittedName>
        <fullName evidence="1">Uncharacterized protein</fullName>
    </submittedName>
</protein>
<comment type="caution">
    <text evidence="1">The sequence shown here is derived from an EMBL/GenBank/DDBJ whole genome shotgun (WGS) entry which is preliminary data.</text>
</comment>
<name>A0A9P4NAJ3_9PLEO</name>
<evidence type="ECO:0000313" key="2">
    <source>
        <dbReference type="Proteomes" id="UP000800093"/>
    </source>
</evidence>
<gene>
    <name evidence="1" type="ORF">CC78DRAFT_574486</name>
</gene>
<accession>A0A9P4NAJ3</accession>
<dbReference type="EMBL" id="ML986581">
    <property type="protein sequence ID" value="KAF2269623.1"/>
    <property type="molecule type" value="Genomic_DNA"/>
</dbReference>
<organism evidence="1 2">
    <name type="scientific">Lojkania enalia</name>
    <dbReference type="NCBI Taxonomy" id="147567"/>
    <lineage>
        <taxon>Eukaryota</taxon>
        <taxon>Fungi</taxon>
        <taxon>Dikarya</taxon>
        <taxon>Ascomycota</taxon>
        <taxon>Pezizomycotina</taxon>
        <taxon>Dothideomycetes</taxon>
        <taxon>Pleosporomycetidae</taxon>
        <taxon>Pleosporales</taxon>
        <taxon>Pleosporales incertae sedis</taxon>
        <taxon>Lojkania</taxon>
    </lineage>
</organism>